<evidence type="ECO:0000313" key="2">
    <source>
        <dbReference type="EMBL" id="KAL1858030.1"/>
    </source>
</evidence>
<dbReference type="Proteomes" id="UP001583177">
    <property type="component" value="Unassembled WGS sequence"/>
</dbReference>
<sequence length="200" mass="21685">MGTAMDTGTGTDMDMDITIAIIKRLLKVLFRLKLQLKLQIRLLPKNRLQLPNERSGIAWRVTYTPCQEVQALEFMVANLINNPKNDHAAPGPFDPQADPTMDPGVPPSTAMPFAGGYTGGYPENESQGFPQDMPLAGDPGSGAASYGGWGENQEPAVAKGKTVDAIEENLYRAGKTTGVATAPALKVQNWAHHDSRFEKY</sequence>
<protein>
    <submittedName>
        <fullName evidence="2">Uncharacterized protein</fullName>
    </submittedName>
</protein>
<accession>A0ABR3WC44</accession>
<reference evidence="2 3" key="1">
    <citation type="journal article" date="2024" name="IMA Fungus">
        <title>IMA Genome - F19 : A genome assembly and annotation guide to empower mycologists, including annotated draft genome sequences of Ceratocystis pirilliformis, Diaporthe australafricana, Fusarium ophioides, Paecilomyces lecythidis, and Sporothrix stenoceras.</title>
        <authorList>
            <person name="Aylward J."/>
            <person name="Wilson A.M."/>
            <person name="Visagie C.M."/>
            <person name="Spraker J."/>
            <person name="Barnes I."/>
            <person name="Buitendag C."/>
            <person name="Ceriani C."/>
            <person name="Del Mar Angel L."/>
            <person name="du Plessis D."/>
            <person name="Fuchs T."/>
            <person name="Gasser K."/>
            <person name="Kramer D."/>
            <person name="Li W."/>
            <person name="Munsamy K."/>
            <person name="Piso A."/>
            <person name="Price J.L."/>
            <person name="Sonnekus B."/>
            <person name="Thomas C."/>
            <person name="van der Nest A."/>
            <person name="van Dijk A."/>
            <person name="van Heerden A."/>
            <person name="van Vuuren N."/>
            <person name="Yilmaz N."/>
            <person name="Duong T.A."/>
            <person name="van der Merwe N.A."/>
            <person name="Wingfield M.J."/>
            <person name="Wingfield B.D."/>
        </authorList>
    </citation>
    <scope>NUCLEOTIDE SEQUENCE [LARGE SCALE GENOMIC DNA]</scope>
    <source>
        <strain evidence="2 3">CMW 18300</strain>
    </source>
</reference>
<evidence type="ECO:0000256" key="1">
    <source>
        <dbReference type="SAM" id="MobiDB-lite"/>
    </source>
</evidence>
<gene>
    <name evidence="2" type="ORF">Daus18300_010142</name>
</gene>
<comment type="caution">
    <text evidence="2">The sequence shown here is derived from an EMBL/GenBank/DDBJ whole genome shotgun (WGS) entry which is preliminary data.</text>
</comment>
<evidence type="ECO:0000313" key="3">
    <source>
        <dbReference type="Proteomes" id="UP001583177"/>
    </source>
</evidence>
<name>A0ABR3WC44_9PEZI</name>
<organism evidence="2 3">
    <name type="scientific">Diaporthe australafricana</name>
    <dbReference type="NCBI Taxonomy" id="127596"/>
    <lineage>
        <taxon>Eukaryota</taxon>
        <taxon>Fungi</taxon>
        <taxon>Dikarya</taxon>
        <taxon>Ascomycota</taxon>
        <taxon>Pezizomycotina</taxon>
        <taxon>Sordariomycetes</taxon>
        <taxon>Sordariomycetidae</taxon>
        <taxon>Diaporthales</taxon>
        <taxon>Diaporthaceae</taxon>
        <taxon>Diaporthe</taxon>
    </lineage>
</organism>
<feature type="region of interest" description="Disordered" evidence="1">
    <location>
        <begin position="113"/>
        <end position="155"/>
    </location>
</feature>
<dbReference type="EMBL" id="JAWRVE010000109">
    <property type="protein sequence ID" value="KAL1858030.1"/>
    <property type="molecule type" value="Genomic_DNA"/>
</dbReference>
<proteinExistence type="predicted"/>
<keyword evidence="3" id="KW-1185">Reference proteome</keyword>